<dbReference type="RefSeq" id="XP_026728678.1">
    <property type="nucleotide sequence ID" value="XM_026872877.1"/>
</dbReference>
<proteinExistence type="predicted"/>
<evidence type="ECO:0000256" key="1">
    <source>
        <dbReference type="SAM" id="MobiDB-lite"/>
    </source>
</evidence>
<protein>
    <submittedName>
        <fullName evidence="3 4">Uncharacterized protein C9orf85 homolog</fullName>
    </submittedName>
</protein>
<dbReference type="GeneID" id="113492692"/>
<evidence type="ECO:0000313" key="3">
    <source>
        <dbReference type="RefSeq" id="XP_026726092.1"/>
    </source>
</evidence>
<organism evidence="2 3">
    <name type="scientific">Trichoplusia ni</name>
    <name type="common">Cabbage looper</name>
    <dbReference type="NCBI Taxonomy" id="7111"/>
    <lineage>
        <taxon>Eukaryota</taxon>
        <taxon>Metazoa</taxon>
        <taxon>Ecdysozoa</taxon>
        <taxon>Arthropoda</taxon>
        <taxon>Hexapoda</taxon>
        <taxon>Insecta</taxon>
        <taxon>Pterygota</taxon>
        <taxon>Neoptera</taxon>
        <taxon>Endopterygota</taxon>
        <taxon>Lepidoptera</taxon>
        <taxon>Glossata</taxon>
        <taxon>Ditrysia</taxon>
        <taxon>Noctuoidea</taxon>
        <taxon>Noctuidae</taxon>
        <taxon>Plusiinae</taxon>
        <taxon>Trichoplusia</taxon>
    </lineage>
</organism>
<evidence type="ECO:0000313" key="4">
    <source>
        <dbReference type="RefSeq" id="XP_026728678.1"/>
    </source>
</evidence>
<dbReference type="Proteomes" id="UP000322000">
    <property type="component" value="Chromosome 4"/>
</dbReference>
<dbReference type="AlphaFoldDB" id="A0A7E5VCT5"/>
<keyword evidence="2" id="KW-1185">Reference proteome</keyword>
<evidence type="ECO:0000313" key="2">
    <source>
        <dbReference type="Proteomes" id="UP000322000"/>
    </source>
</evidence>
<dbReference type="KEGG" id="tnl:113494502"/>
<dbReference type="Proteomes" id="UP000322000">
    <property type="component" value="Chromosome 5"/>
</dbReference>
<dbReference type="Pfam" id="PF10217">
    <property type="entry name" value="DUF2039"/>
    <property type="match status" value="1"/>
</dbReference>
<name>A0A7E5VCT5_TRINI</name>
<dbReference type="PANTHER" id="PTHR22876">
    <property type="entry name" value="ZGC:101016"/>
    <property type="match status" value="1"/>
</dbReference>
<dbReference type="InterPro" id="IPR019351">
    <property type="entry name" value="DUF2039"/>
</dbReference>
<dbReference type="KEGG" id="tnl:113492692"/>
<gene>
    <name evidence="3" type="primary">LOC113492692</name>
    <name evidence="4" type="synonym">LOC113494502</name>
</gene>
<accession>A0A7E5VCT5</accession>
<reference evidence="3 4" key="1">
    <citation type="submission" date="2025-04" db="UniProtKB">
        <authorList>
            <consortium name="RefSeq"/>
        </authorList>
    </citation>
    <scope>IDENTIFICATION</scope>
</reference>
<feature type="compositionally biased region" description="Basic residues" evidence="1">
    <location>
        <begin position="8"/>
        <end position="18"/>
    </location>
</feature>
<feature type="region of interest" description="Disordered" evidence="1">
    <location>
        <begin position="1"/>
        <end position="24"/>
    </location>
</feature>
<sequence>MSTSKGGNVRRRPQKHQNKTAFKNDLHDTSHQTKFLNSLEVTGVCKRCKDIIEWKIKFKKYKTLTAPRKCVGCEQKTVKYAYHLLCTKCALDKKTCAKCCKPIDEIDIQPADDGQNTDIKAMLKELPERKRRTILRSLNKLEGDQQKLNPELKAQIEEMLANVDSLSLDDDFNDFSDEENSGSDN</sequence>
<dbReference type="PANTHER" id="PTHR22876:SF5">
    <property type="entry name" value="CHROMOSOME 9 OPEN READING FRAME 85"/>
    <property type="match status" value="1"/>
</dbReference>
<dbReference type="OrthoDB" id="250548at2759"/>
<dbReference type="RefSeq" id="XP_026726092.1">
    <property type="nucleotide sequence ID" value="XM_026870291.1"/>
</dbReference>